<dbReference type="Proteomes" id="UP000887013">
    <property type="component" value="Unassembled WGS sequence"/>
</dbReference>
<protein>
    <submittedName>
        <fullName evidence="1">Uncharacterized protein</fullName>
    </submittedName>
</protein>
<gene>
    <name evidence="1" type="ORF">NPIL_252941</name>
</gene>
<proteinExistence type="predicted"/>
<dbReference type="AlphaFoldDB" id="A0A8X6UMS8"/>
<sequence>MRSFLHLSCRVVIKACVTKRDKTYGPLISQEVAREGSHHVKRVITPATLSLLEPSANEGVFVRGTKRTMGRSSIRLVPTWGWQKIVWQGVWGWTGSHDAWRKCLE</sequence>
<dbReference type="EMBL" id="BMAW01084384">
    <property type="protein sequence ID" value="GFU38590.1"/>
    <property type="molecule type" value="Genomic_DNA"/>
</dbReference>
<organism evidence="1 2">
    <name type="scientific">Nephila pilipes</name>
    <name type="common">Giant wood spider</name>
    <name type="synonym">Nephila maculata</name>
    <dbReference type="NCBI Taxonomy" id="299642"/>
    <lineage>
        <taxon>Eukaryota</taxon>
        <taxon>Metazoa</taxon>
        <taxon>Ecdysozoa</taxon>
        <taxon>Arthropoda</taxon>
        <taxon>Chelicerata</taxon>
        <taxon>Arachnida</taxon>
        <taxon>Araneae</taxon>
        <taxon>Araneomorphae</taxon>
        <taxon>Entelegynae</taxon>
        <taxon>Araneoidea</taxon>
        <taxon>Nephilidae</taxon>
        <taxon>Nephila</taxon>
    </lineage>
</organism>
<evidence type="ECO:0000313" key="2">
    <source>
        <dbReference type="Proteomes" id="UP000887013"/>
    </source>
</evidence>
<reference evidence="1" key="1">
    <citation type="submission" date="2020-08" db="EMBL/GenBank/DDBJ databases">
        <title>Multicomponent nature underlies the extraordinary mechanical properties of spider dragline silk.</title>
        <authorList>
            <person name="Kono N."/>
            <person name="Nakamura H."/>
            <person name="Mori M."/>
            <person name="Yoshida Y."/>
            <person name="Ohtoshi R."/>
            <person name="Malay A.D."/>
            <person name="Moran D.A.P."/>
            <person name="Tomita M."/>
            <person name="Numata K."/>
            <person name="Arakawa K."/>
        </authorList>
    </citation>
    <scope>NUCLEOTIDE SEQUENCE</scope>
</reference>
<comment type="caution">
    <text evidence="1">The sequence shown here is derived from an EMBL/GenBank/DDBJ whole genome shotgun (WGS) entry which is preliminary data.</text>
</comment>
<keyword evidence="2" id="KW-1185">Reference proteome</keyword>
<name>A0A8X6UMS8_NEPPI</name>
<dbReference type="OrthoDB" id="10386389at2759"/>
<accession>A0A8X6UMS8</accession>
<evidence type="ECO:0000313" key="1">
    <source>
        <dbReference type="EMBL" id="GFU38590.1"/>
    </source>
</evidence>